<name>A0A811RH41_9POAL</name>
<accession>A0A811RH41</accession>
<feature type="compositionally biased region" description="Gly residues" evidence="2">
    <location>
        <begin position="34"/>
        <end position="44"/>
    </location>
</feature>
<dbReference type="AlphaFoldDB" id="A0A811RH41"/>
<proteinExistence type="predicted"/>
<dbReference type="Proteomes" id="UP000604825">
    <property type="component" value="Unassembled WGS sequence"/>
</dbReference>
<gene>
    <name evidence="3" type="ORF">NCGR_LOCUS52492</name>
</gene>
<organism evidence="3 4">
    <name type="scientific">Miscanthus lutarioriparius</name>
    <dbReference type="NCBI Taxonomy" id="422564"/>
    <lineage>
        <taxon>Eukaryota</taxon>
        <taxon>Viridiplantae</taxon>
        <taxon>Streptophyta</taxon>
        <taxon>Embryophyta</taxon>
        <taxon>Tracheophyta</taxon>
        <taxon>Spermatophyta</taxon>
        <taxon>Magnoliopsida</taxon>
        <taxon>Liliopsida</taxon>
        <taxon>Poales</taxon>
        <taxon>Poaceae</taxon>
        <taxon>PACMAD clade</taxon>
        <taxon>Panicoideae</taxon>
        <taxon>Andropogonodae</taxon>
        <taxon>Andropogoneae</taxon>
        <taxon>Saccharinae</taxon>
        <taxon>Miscanthus</taxon>
    </lineage>
</organism>
<keyword evidence="4" id="KW-1185">Reference proteome</keyword>
<protein>
    <submittedName>
        <fullName evidence="3">Uncharacterized protein</fullName>
    </submittedName>
</protein>
<evidence type="ECO:0000256" key="2">
    <source>
        <dbReference type="SAM" id="MobiDB-lite"/>
    </source>
</evidence>
<sequence length="336" mass="36073">MAPRVPSRGGCGAAAAAGCRSRSGGRGVPTPAGGVAGGDGGAGGPIRQSRMDEGCAAAEDIAVYQDHDDCLHNDGQPLLGGATISFEYANAFPSELSVRVATCIDPTMPTTFRPASISVQAQVVFDAEKLNPWLTRAYRAVSRLHPVVAGMQCRIGNHGRHRSSLGRSAMEFNLGQHPGHLSLVIQFNYRLLTRERPPRVEVGEHEGGLPRYRHARLERGAGSVHGQVRRDGAEEGDGHNLLAGLDDHAQVRLHADDEDFQHEGVPADGGYLHPPLQHGEELTAVREHPAEKRWSQQRAGQCTRTQTTQHSTSMELARRLAVTTTVFGRHAGGKAE</sequence>
<evidence type="ECO:0000256" key="1">
    <source>
        <dbReference type="ARBA" id="ARBA00022729"/>
    </source>
</evidence>
<evidence type="ECO:0000313" key="3">
    <source>
        <dbReference type="EMBL" id="CAD6269187.1"/>
    </source>
</evidence>
<evidence type="ECO:0000313" key="4">
    <source>
        <dbReference type="Proteomes" id="UP000604825"/>
    </source>
</evidence>
<dbReference type="InterPro" id="IPR040361">
    <property type="entry name" value="TPD1"/>
</dbReference>
<feature type="region of interest" description="Disordered" evidence="2">
    <location>
        <begin position="1"/>
        <end position="50"/>
    </location>
</feature>
<dbReference type="EMBL" id="CAJGYO010000014">
    <property type="protein sequence ID" value="CAD6269187.1"/>
    <property type="molecule type" value="Genomic_DNA"/>
</dbReference>
<reference evidence="3" key="1">
    <citation type="submission" date="2020-10" db="EMBL/GenBank/DDBJ databases">
        <authorList>
            <person name="Han B."/>
            <person name="Lu T."/>
            <person name="Zhao Q."/>
            <person name="Huang X."/>
            <person name="Zhao Y."/>
        </authorList>
    </citation>
    <scope>NUCLEOTIDE SEQUENCE</scope>
</reference>
<comment type="caution">
    <text evidence="3">The sequence shown here is derived from an EMBL/GenBank/DDBJ whole genome shotgun (WGS) entry which is preliminary data.</text>
</comment>
<feature type="compositionally biased region" description="Low complexity" evidence="2">
    <location>
        <begin position="13"/>
        <end position="33"/>
    </location>
</feature>
<dbReference type="PROSITE" id="PS51257">
    <property type="entry name" value="PROKAR_LIPOPROTEIN"/>
    <property type="match status" value="1"/>
</dbReference>
<keyword evidence="1" id="KW-0732">Signal</keyword>
<dbReference type="Pfam" id="PF24068">
    <property type="entry name" value="TPD1_C"/>
    <property type="match status" value="1"/>
</dbReference>